<organism evidence="2 3">
    <name type="scientific">Pseudomonas azerbaijanoccidentalis</name>
    <dbReference type="NCBI Taxonomy" id="2842347"/>
    <lineage>
        <taxon>Bacteria</taxon>
        <taxon>Pseudomonadati</taxon>
        <taxon>Pseudomonadota</taxon>
        <taxon>Gammaproteobacteria</taxon>
        <taxon>Pseudomonadales</taxon>
        <taxon>Pseudomonadaceae</taxon>
        <taxon>Pseudomonas</taxon>
    </lineage>
</organism>
<reference evidence="2" key="1">
    <citation type="submission" date="2021-06" db="EMBL/GenBank/DDBJ databases">
        <title>Updating the genus Pseudomonas: Description of 43 new species and partition of the Pseudomonas putida group.</title>
        <authorList>
            <person name="Girard L."/>
            <person name="Lood C."/>
            <person name="Vandamme P."/>
            <person name="Rokni-Zadeh H."/>
            <person name="Van Noort V."/>
            <person name="Hofte M."/>
            <person name="Lavigne R."/>
            <person name="De Mot R."/>
        </authorList>
    </citation>
    <scope>NUCLEOTIDE SEQUENCE</scope>
    <source>
        <strain evidence="2">SWRI74</strain>
    </source>
</reference>
<gene>
    <name evidence="2" type="ORF">KVG88_09590</name>
</gene>
<protein>
    <submittedName>
        <fullName evidence="2">HNH endonuclease</fullName>
    </submittedName>
</protein>
<keyword evidence="2" id="KW-0540">Nuclease</keyword>
<keyword evidence="2" id="KW-0378">Hydrolase</keyword>
<feature type="domain" description="HNH nuclease" evidence="1">
    <location>
        <begin position="82"/>
        <end position="135"/>
    </location>
</feature>
<dbReference type="Pfam" id="PF21431">
    <property type="entry name" value="Col-Pyo_DNase"/>
    <property type="match status" value="1"/>
</dbReference>
<dbReference type="SMART" id="SM00507">
    <property type="entry name" value="HNHc"/>
    <property type="match status" value="1"/>
</dbReference>
<evidence type="ECO:0000313" key="2">
    <source>
        <dbReference type="EMBL" id="MBV4520315.1"/>
    </source>
</evidence>
<name>A0ABS6QNQ1_9PSED</name>
<comment type="caution">
    <text evidence="2">The sequence shown here is derived from an EMBL/GenBank/DDBJ whole genome shotgun (WGS) entry which is preliminary data.</text>
</comment>
<keyword evidence="3" id="KW-1185">Reference proteome</keyword>
<proteinExistence type="predicted"/>
<dbReference type="CDD" id="cd00085">
    <property type="entry name" value="HNHc"/>
    <property type="match status" value="1"/>
</dbReference>
<evidence type="ECO:0000313" key="3">
    <source>
        <dbReference type="Proteomes" id="UP001049200"/>
    </source>
</evidence>
<dbReference type="InterPro" id="IPR003615">
    <property type="entry name" value="HNH_nuc"/>
</dbReference>
<evidence type="ECO:0000259" key="1">
    <source>
        <dbReference type="SMART" id="SM00507"/>
    </source>
</evidence>
<dbReference type="GO" id="GO:0004519">
    <property type="term" value="F:endonuclease activity"/>
    <property type="evidence" value="ECO:0007669"/>
    <property type="project" value="UniProtKB-KW"/>
</dbReference>
<accession>A0ABS6QNQ1</accession>
<keyword evidence="2" id="KW-0255">Endonuclease</keyword>
<sequence length="158" mass="17779">MQKSLGPPPPNSSRPGYLELDGYIDIRGIWLGPASQGNGAVIPNQIADKLRGRDFPNRSFREALWTAAANAPELSKQFSANNIEEMKHGRAPFSRKNDRVGGQVKLEMHHVNHSSKGGEVYDIDNIRVVTPKRHSELHKGGKQYEQLQYLQLCRKRIP</sequence>
<dbReference type="RefSeq" id="WP_217871196.1">
    <property type="nucleotide sequence ID" value="NZ_JAHSTU010000002.1"/>
</dbReference>
<dbReference type="Proteomes" id="UP001049200">
    <property type="component" value="Unassembled WGS sequence"/>
</dbReference>
<dbReference type="EMBL" id="JAHSTU010000002">
    <property type="protein sequence ID" value="MBV4520315.1"/>
    <property type="molecule type" value="Genomic_DNA"/>
</dbReference>